<dbReference type="FunFam" id="2.60.120.200:FF:000238">
    <property type="entry name" value="Os04g0141400 protein"/>
    <property type="match status" value="1"/>
</dbReference>
<dbReference type="InterPro" id="IPR008271">
    <property type="entry name" value="Ser/Thr_kinase_AS"/>
</dbReference>
<dbReference type="STRING" id="40148.A0A0D9ZGN9"/>
<dbReference type="InterPro" id="IPR011009">
    <property type="entry name" value="Kinase-like_dom_sf"/>
</dbReference>
<evidence type="ECO:0000256" key="4">
    <source>
        <dbReference type="ARBA" id="ARBA00012513"/>
    </source>
</evidence>
<keyword evidence="24" id="KW-1185">Reference proteome</keyword>
<dbReference type="PROSITE" id="PS00107">
    <property type="entry name" value="PROTEIN_KINASE_ATP"/>
    <property type="match status" value="1"/>
</dbReference>
<dbReference type="InterPro" id="IPR017441">
    <property type="entry name" value="Protein_kinase_ATP_BS"/>
</dbReference>
<sequence>MSQLLHAGYLLLLLSMPLELDASRLMTEEAAATPPVSFSFNFSDPSTYSLDDLMFEGDATKPKHGLVDLTASRSSGRMSYAHPVQLYDNTTGSDEVASFSTRFTFAISPIENYTRADGLAFFLASYPSRLPANSFGGNLGLINDGTTTAFGSYRFIAVEFDTCNNTFDPDPERSIDHIGIDINSVVSSFNTTILPNYSLNGTMTAHIEFNGKTQTLVASLWLTGHPWSADHDYYQVSARLPDPVKLLLPPQVAVGFSAATARYTEQNQIMLWSFNSTLVLVHQVSADRHTRAWLLAESIVGGAFGLALVLWFLLSCLKQKRIRNTFEKGTGGARRFGYYDLATATDNFSENRKLGEGAFGVVYSGFLKRLDREVAVKKIFREPSGENHKDFFAEVSTISEAKHKNLVKFFGWCCRGHSRNILCFMCSCWWKKRNMELFLVYELVNNGNLNNHLHNSDAAAALPWPTRYKIVKDIGSALLYLHHDCKPYILHRDIKPGNILLDKSFNAKLADFGLSRIANMDSATLLTTAVGSVGYIDPQCMKDGKVRFNRSSDVYSFGILLLEIACTGNSREHIWDLYEDGGNFVVESADKRLLATEGGFDNIEMERVIVLGLWCSSSEKDHRPTMWDVMDILNHGAPLPDRDYIVNSTLASTNDVQDTGSNHDEAPLFSLGMQ</sequence>
<evidence type="ECO:0000256" key="2">
    <source>
        <dbReference type="ARBA" id="ARBA00008536"/>
    </source>
</evidence>
<dbReference type="PANTHER" id="PTHR27007">
    <property type="match status" value="1"/>
</dbReference>
<evidence type="ECO:0000256" key="5">
    <source>
        <dbReference type="ARBA" id="ARBA00022475"/>
    </source>
</evidence>
<evidence type="ECO:0000256" key="10">
    <source>
        <dbReference type="ARBA" id="ARBA00022734"/>
    </source>
</evidence>
<dbReference type="EC" id="2.7.11.1" evidence="4"/>
<feature type="chain" id="PRO_5002352199" description="non-specific serine/threonine protein kinase" evidence="21">
    <location>
        <begin position="23"/>
        <end position="674"/>
    </location>
</feature>
<dbReference type="PROSITE" id="PS50011">
    <property type="entry name" value="PROTEIN_KINASE_DOM"/>
    <property type="match status" value="1"/>
</dbReference>
<dbReference type="GO" id="GO:0030246">
    <property type="term" value="F:carbohydrate binding"/>
    <property type="evidence" value="ECO:0007669"/>
    <property type="project" value="UniProtKB-KW"/>
</dbReference>
<evidence type="ECO:0000259" key="22">
    <source>
        <dbReference type="PROSITE" id="PS50011"/>
    </source>
</evidence>
<feature type="binding site" evidence="18">
    <location>
        <position position="378"/>
    </location>
    <ligand>
        <name>ATP</name>
        <dbReference type="ChEBI" id="CHEBI:30616"/>
    </ligand>
</feature>
<dbReference type="FunFam" id="3.30.200.20:FF:001865">
    <property type="entry name" value="Os04g0123750 protein"/>
    <property type="match status" value="1"/>
</dbReference>
<reference evidence="23" key="1">
    <citation type="submission" date="2015-04" db="UniProtKB">
        <authorList>
            <consortium name="EnsemblPlants"/>
        </authorList>
    </citation>
    <scope>IDENTIFICATION</scope>
</reference>
<evidence type="ECO:0000256" key="9">
    <source>
        <dbReference type="ARBA" id="ARBA00022729"/>
    </source>
</evidence>
<dbReference type="InterPro" id="IPR019825">
    <property type="entry name" value="Lectin_legB_Mn/Ca_BS"/>
</dbReference>
<dbReference type="Gene3D" id="3.30.200.20">
    <property type="entry name" value="Phosphorylase Kinase, domain 1"/>
    <property type="match status" value="1"/>
</dbReference>
<name>A0A0D9ZGN9_9ORYZ</name>
<evidence type="ECO:0000256" key="7">
    <source>
        <dbReference type="ARBA" id="ARBA00022679"/>
    </source>
</evidence>
<comment type="similarity">
    <text evidence="3">In the C-terminal section; belongs to the protein kinase superfamily. Ser/Thr protein kinase family.</text>
</comment>
<organism evidence="23">
    <name type="scientific">Oryza glumipatula</name>
    <dbReference type="NCBI Taxonomy" id="40148"/>
    <lineage>
        <taxon>Eukaryota</taxon>
        <taxon>Viridiplantae</taxon>
        <taxon>Streptophyta</taxon>
        <taxon>Embryophyta</taxon>
        <taxon>Tracheophyta</taxon>
        <taxon>Spermatophyta</taxon>
        <taxon>Magnoliopsida</taxon>
        <taxon>Liliopsida</taxon>
        <taxon>Poales</taxon>
        <taxon>Poaceae</taxon>
        <taxon>BOP clade</taxon>
        <taxon>Oryzoideae</taxon>
        <taxon>Oryzeae</taxon>
        <taxon>Oryzinae</taxon>
        <taxon>Oryza</taxon>
    </lineage>
</organism>
<evidence type="ECO:0000256" key="1">
    <source>
        <dbReference type="ARBA" id="ARBA00004251"/>
    </source>
</evidence>
<dbReference type="FunFam" id="1.10.510.10:FF:000240">
    <property type="entry name" value="Lectin-domain containing receptor kinase A4.3"/>
    <property type="match status" value="1"/>
</dbReference>
<protein>
    <recommendedName>
        <fullName evidence="4">non-specific serine/threonine protein kinase</fullName>
        <ecNumber evidence="4">2.7.11.1</ecNumber>
    </recommendedName>
</protein>
<dbReference type="GO" id="GO:0002229">
    <property type="term" value="P:defense response to oomycetes"/>
    <property type="evidence" value="ECO:0007669"/>
    <property type="project" value="UniProtKB-ARBA"/>
</dbReference>
<evidence type="ECO:0000313" key="23">
    <source>
        <dbReference type="EnsemblPlants" id="OGLUM04G01280.1"/>
    </source>
</evidence>
<keyword evidence="17" id="KW-0325">Glycoprotein</keyword>
<evidence type="ECO:0000256" key="11">
    <source>
        <dbReference type="ARBA" id="ARBA00022741"/>
    </source>
</evidence>
<evidence type="ECO:0000256" key="12">
    <source>
        <dbReference type="ARBA" id="ARBA00022777"/>
    </source>
</evidence>
<feature type="transmembrane region" description="Helical" evidence="20">
    <location>
        <begin position="292"/>
        <end position="314"/>
    </location>
</feature>
<comment type="similarity">
    <text evidence="2">In the N-terminal section; belongs to the leguminous lectin family.</text>
</comment>
<evidence type="ECO:0000256" key="6">
    <source>
        <dbReference type="ARBA" id="ARBA00022527"/>
    </source>
</evidence>
<dbReference type="GO" id="GO:0004674">
    <property type="term" value="F:protein serine/threonine kinase activity"/>
    <property type="evidence" value="ECO:0007669"/>
    <property type="project" value="UniProtKB-KW"/>
</dbReference>
<evidence type="ECO:0000256" key="20">
    <source>
        <dbReference type="SAM" id="Phobius"/>
    </source>
</evidence>
<evidence type="ECO:0000256" key="19">
    <source>
        <dbReference type="SAM" id="MobiDB-lite"/>
    </source>
</evidence>
<reference evidence="23" key="2">
    <citation type="submission" date="2018-05" db="EMBL/GenBank/DDBJ databases">
        <title>OgluRS3 (Oryza glumaepatula Reference Sequence Version 3).</title>
        <authorList>
            <person name="Zhang J."/>
            <person name="Kudrna D."/>
            <person name="Lee S."/>
            <person name="Talag J."/>
            <person name="Welchert J."/>
            <person name="Wing R.A."/>
        </authorList>
    </citation>
    <scope>NUCLEOTIDE SEQUENCE [LARGE SCALE GENOMIC DNA]</scope>
</reference>
<feature type="domain" description="Protein kinase" evidence="22">
    <location>
        <begin position="348"/>
        <end position="645"/>
    </location>
</feature>
<dbReference type="PROSITE" id="PS00108">
    <property type="entry name" value="PROTEIN_KINASE_ST"/>
    <property type="match status" value="1"/>
</dbReference>
<dbReference type="Gene3D" id="1.10.510.10">
    <property type="entry name" value="Transferase(Phosphotransferase) domain 1"/>
    <property type="match status" value="1"/>
</dbReference>
<dbReference type="SMART" id="SM00220">
    <property type="entry name" value="S_TKc"/>
    <property type="match status" value="1"/>
</dbReference>
<dbReference type="Pfam" id="PF00069">
    <property type="entry name" value="Pkinase"/>
    <property type="match status" value="1"/>
</dbReference>
<dbReference type="Gene3D" id="2.60.120.200">
    <property type="match status" value="1"/>
</dbReference>
<dbReference type="eggNOG" id="ENOG502QTX3">
    <property type="taxonomic scope" value="Eukaryota"/>
</dbReference>
<dbReference type="Gramene" id="OGLUM04G01280.1">
    <property type="protein sequence ID" value="OGLUM04G01280.1"/>
    <property type="gene ID" value="OGLUM04G01280"/>
</dbReference>
<evidence type="ECO:0000256" key="16">
    <source>
        <dbReference type="ARBA" id="ARBA00023170"/>
    </source>
</evidence>
<keyword evidence="15 20" id="KW-0472">Membrane</keyword>
<dbReference type="Proteomes" id="UP000026961">
    <property type="component" value="Chromosome 4"/>
</dbReference>
<keyword evidence="16" id="KW-0675">Receptor</keyword>
<evidence type="ECO:0000256" key="21">
    <source>
        <dbReference type="SAM" id="SignalP"/>
    </source>
</evidence>
<feature type="signal peptide" evidence="21">
    <location>
        <begin position="1"/>
        <end position="22"/>
    </location>
</feature>
<dbReference type="SUPFAM" id="SSF49899">
    <property type="entry name" value="Concanavalin A-like lectins/glucanases"/>
    <property type="match status" value="1"/>
</dbReference>
<dbReference type="Pfam" id="PF00139">
    <property type="entry name" value="Lectin_legB"/>
    <property type="match status" value="1"/>
</dbReference>
<dbReference type="HOGENOM" id="CLU_000288_62_6_1"/>
<keyword evidence="14 20" id="KW-1133">Transmembrane helix</keyword>
<keyword evidence="11 18" id="KW-0547">Nucleotide-binding</keyword>
<dbReference type="InterPro" id="IPR050528">
    <property type="entry name" value="L-type_Lectin-RKs"/>
</dbReference>
<evidence type="ECO:0000256" key="14">
    <source>
        <dbReference type="ARBA" id="ARBA00022989"/>
    </source>
</evidence>
<evidence type="ECO:0000256" key="3">
    <source>
        <dbReference type="ARBA" id="ARBA00010217"/>
    </source>
</evidence>
<keyword evidence="6" id="KW-0723">Serine/threonine-protein kinase</keyword>
<proteinExistence type="inferred from homology"/>
<dbReference type="PROSITE" id="PS00307">
    <property type="entry name" value="LECTIN_LEGUME_BETA"/>
    <property type="match status" value="1"/>
</dbReference>
<keyword evidence="12" id="KW-0418">Kinase</keyword>
<dbReference type="GO" id="GO:0005524">
    <property type="term" value="F:ATP binding"/>
    <property type="evidence" value="ECO:0007669"/>
    <property type="project" value="UniProtKB-UniRule"/>
</dbReference>
<keyword evidence="7" id="KW-0808">Transferase</keyword>
<dbReference type="InterPro" id="IPR000719">
    <property type="entry name" value="Prot_kinase_dom"/>
</dbReference>
<keyword evidence="10" id="KW-0430">Lectin</keyword>
<evidence type="ECO:0000256" key="18">
    <source>
        <dbReference type="PROSITE-ProRule" id="PRU10141"/>
    </source>
</evidence>
<dbReference type="CDD" id="cd06899">
    <property type="entry name" value="lectin_legume_LecRK_Arcelin_ConA"/>
    <property type="match status" value="1"/>
</dbReference>
<dbReference type="SUPFAM" id="SSF56112">
    <property type="entry name" value="Protein kinase-like (PK-like)"/>
    <property type="match status" value="1"/>
</dbReference>
<evidence type="ECO:0000256" key="8">
    <source>
        <dbReference type="ARBA" id="ARBA00022692"/>
    </source>
</evidence>
<evidence type="ECO:0000256" key="17">
    <source>
        <dbReference type="ARBA" id="ARBA00023180"/>
    </source>
</evidence>
<keyword evidence="9 21" id="KW-0732">Signal</keyword>
<evidence type="ECO:0000256" key="13">
    <source>
        <dbReference type="ARBA" id="ARBA00022840"/>
    </source>
</evidence>
<comment type="subcellular location">
    <subcellularLocation>
        <location evidence="1">Cell membrane</location>
        <topology evidence="1">Single-pass type I membrane protein</topology>
    </subcellularLocation>
</comment>
<keyword evidence="8 20" id="KW-0812">Transmembrane</keyword>
<feature type="region of interest" description="Disordered" evidence="19">
    <location>
        <begin position="655"/>
        <end position="674"/>
    </location>
</feature>
<accession>A0A0D9ZGN9</accession>
<dbReference type="AlphaFoldDB" id="A0A0D9ZGN9"/>
<dbReference type="InterPro" id="IPR013320">
    <property type="entry name" value="ConA-like_dom_sf"/>
</dbReference>
<dbReference type="InterPro" id="IPR001220">
    <property type="entry name" value="Legume_lectin_dom"/>
</dbReference>
<dbReference type="GO" id="GO:0005886">
    <property type="term" value="C:plasma membrane"/>
    <property type="evidence" value="ECO:0007669"/>
    <property type="project" value="UniProtKB-SubCell"/>
</dbReference>
<dbReference type="EnsemblPlants" id="OGLUM04G01280.1">
    <property type="protein sequence ID" value="OGLUM04G01280.1"/>
    <property type="gene ID" value="OGLUM04G01280"/>
</dbReference>
<evidence type="ECO:0000313" key="24">
    <source>
        <dbReference type="Proteomes" id="UP000026961"/>
    </source>
</evidence>
<keyword evidence="13 18" id="KW-0067">ATP-binding</keyword>
<evidence type="ECO:0000256" key="15">
    <source>
        <dbReference type="ARBA" id="ARBA00023136"/>
    </source>
</evidence>
<keyword evidence="5" id="KW-1003">Cell membrane</keyword>